<evidence type="ECO:0000313" key="2">
    <source>
        <dbReference type="Proteomes" id="UP000054776"/>
    </source>
</evidence>
<dbReference type="AlphaFoldDB" id="A0A0V1BT64"/>
<dbReference type="EMBL" id="JYDH01000014">
    <property type="protein sequence ID" value="KRY40024.1"/>
    <property type="molecule type" value="Genomic_DNA"/>
</dbReference>
<reference evidence="1 2" key="1">
    <citation type="submission" date="2015-01" db="EMBL/GenBank/DDBJ databases">
        <title>Evolution of Trichinella species and genotypes.</title>
        <authorList>
            <person name="Korhonen P.K."/>
            <person name="Edoardo P."/>
            <person name="Giuseppe L.R."/>
            <person name="Gasser R.B."/>
        </authorList>
    </citation>
    <scope>NUCLEOTIDE SEQUENCE [LARGE SCALE GENOMIC DNA]</scope>
    <source>
        <strain evidence="1">ISS3</strain>
    </source>
</reference>
<proteinExistence type="predicted"/>
<name>A0A0V1BT64_TRISP</name>
<dbReference type="InParanoid" id="A0A0V1BT64"/>
<organism evidence="1 2">
    <name type="scientific">Trichinella spiralis</name>
    <name type="common">Trichina worm</name>
    <dbReference type="NCBI Taxonomy" id="6334"/>
    <lineage>
        <taxon>Eukaryota</taxon>
        <taxon>Metazoa</taxon>
        <taxon>Ecdysozoa</taxon>
        <taxon>Nematoda</taxon>
        <taxon>Enoplea</taxon>
        <taxon>Dorylaimia</taxon>
        <taxon>Trichinellida</taxon>
        <taxon>Trichinellidae</taxon>
        <taxon>Trichinella</taxon>
    </lineage>
</organism>
<evidence type="ECO:0000313" key="1">
    <source>
        <dbReference type="EMBL" id="KRY40024.1"/>
    </source>
</evidence>
<accession>A0A0V1BT64</accession>
<dbReference type="Proteomes" id="UP000054776">
    <property type="component" value="Unassembled WGS sequence"/>
</dbReference>
<comment type="caution">
    <text evidence="1">The sequence shown here is derived from an EMBL/GenBank/DDBJ whole genome shotgun (WGS) entry which is preliminary data.</text>
</comment>
<gene>
    <name evidence="1" type="ORF">T01_4819</name>
</gene>
<protein>
    <submittedName>
        <fullName evidence="1">Uncharacterized protein</fullName>
    </submittedName>
</protein>
<sequence>MSACSPTRNLRKPNIGRHKFIAFSNNDNQIETVLFNDLKTTTLKHTVIFTVYTTNTATITHVLKRTL</sequence>
<keyword evidence="2" id="KW-1185">Reference proteome</keyword>